<evidence type="ECO:0000256" key="7">
    <source>
        <dbReference type="SAM" id="Phobius"/>
    </source>
</evidence>
<keyword evidence="6 7" id="KW-0472">Membrane</keyword>
<accession>A0A914S3B0</accession>
<feature type="transmembrane region" description="Helical" evidence="7">
    <location>
        <begin position="45"/>
        <end position="72"/>
    </location>
</feature>
<keyword evidence="8" id="KW-1185">Reference proteome</keyword>
<proteinExistence type="inferred from homology"/>
<sequence>MTDYIAFSKFLNFCRVNLASFTRKDITISFYIELRRRLTSTRTILTLYVMNILALNATNATILFHAFIVLCYTSPLVGSTLADGYIGNGLDLFGLVIIAIGTGGIKPCVAAFGGDQFNPRYTTMISMFFSIFYFTINAGSTISNVKRTIVA</sequence>
<keyword evidence="4" id="KW-0571">Peptide transport</keyword>
<dbReference type="Proteomes" id="UP000887564">
    <property type="component" value="Unplaced"/>
</dbReference>
<name>A0A914S3B0_PAREQ</name>
<dbReference type="PANTHER" id="PTHR11654">
    <property type="entry name" value="OLIGOPEPTIDE TRANSPORTER-RELATED"/>
    <property type="match status" value="1"/>
</dbReference>
<keyword evidence="3 7" id="KW-0812">Transmembrane</keyword>
<evidence type="ECO:0000313" key="9">
    <source>
        <dbReference type="WBParaSite" id="PEQ_0001281701-mRNA-1"/>
    </source>
</evidence>
<dbReference type="InterPro" id="IPR036259">
    <property type="entry name" value="MFS_trans_sf"/>
</dbReference>
<dbReference type="GO" id="GO:0022857">
    <property type="term" value="F:transmembrane transporter activity"/>
    <property type="evidence" value="ECO:0007669"/>
    <property type="project" value="InterPro"/>
</dbReference>
<protein>
    <submittedName>
        <fullName evidence="9">Amino acid permease/ SLC12A domain-containing protein</fullName>
    </submittedName>
</protein>
<evidence type="ECO:0000256" key="2">
    <source>
        <dbReference type="ARBA" id="ARBA00005982"/>
    </source>
</evidence>
<evidence type="ECO:0000256" key="5">
    <source>
        <dbReference type="ARBA" id="ARBA00022989"/>
    </source>
</evidence>
<dbReference type="InterPro" id="IPR000109">
    <property type="entry name" value="POT_fam"/>
</dbReference>
<comment type="subcellular location">
    <subcellularLocation>
        <location evidence="1">Membrane</location>
        <topology evidence="1">Multi-pass membrane protein</topology>
    </subcellularLocation>
</comment>
<evidence type="ECO:0000256" key="3">
    <source>
        <dbReference type="ARBA" id="ARBA00022692"/>
    </source>
</evidence>
<feature type="transmembrane region" description="Helical" evidence="7">
    <location>
        <begin position="92"/>
        <end position="112"/>
    </location>
</feature>
<keyword evidence="5 7" id="KW-1133">Transmembrane helix</keyword>
<dbReference type="GO" id="GO:0015833">
    <property type="term" value="P:peptide transport"/>
    <property type="evidence" value="ECO:0007669"/>
    <property type="project" value="UniProtKB-KW"/>
</dbReference>
<dbReference type="AlphaFoldDB" id="A0A914S3B0"/>
<reference evidence="9" key="1">
    <citation type="submission" date="2022-11" db="UniProtKB">
        <authorList>
            <consortium name="WormBaseParasite"/>
        </authorList>
    </citation>
    <scope>IDENTIFICATION</scope>
</reference>
<evidence type="ECO:0000313" key="8">
    <source>
        <dbReference type="Proteomes" id="UP000887564"/>
    </source>
</evidence>
<comment type="similarity">
    <text evidence="2">Belongs to the major facilitator superfamily. Proton-dependent oligopeptide transporter (POT/PTR) (TC 2.A.17) family.</text>
</comment>
<dbReference type="Gene3D" id="1.20.1250.20">
    <property type="entry name" value="MFS general substrate transporter like domains"/>
    <property type="match status" value="2"/>
</dbReference>
<evidence type="ECO:0000256" key="1">
    <source>
        <dbReference type="ARBA" id="ARBA00004141"/>
    </source>
</evidence>
<evidence type="ECO:0000256" key="4">
    <source>
        <dbReference type="ARBA" id="ARBA00022856"/>
    </source>
</evidence>
<dbReference type="GO" id="GO:0016020">
    <property type="term" value="C:membrane"/>
    <property type="evidence" value="ECO:0007669"/>
    <property type="project" value="UniProtKB-SubCell"/>
</dbReference>
<dbReference type="WBParaSite" id="PEQ_0001281701-mRNA-1">
    <property type="protein sequence ID" value="PEQ_0001281701-mRNA-1"/>
    <property type="gene ID" value="PEQ_0001281701"/>
</dbReference>
<organism evidence="8 9">
    <name type="scientific">Parascaris equorum</name>
    <name type="common">Equine roundworm</name>
    <dbReference type="NCBI Taxonomy" id="6256"/>
    <lineage>
        <taxon>Eukaryota</taxon>
        <taxon>Metazoa</taxon>
        <taxon>Ecdysozoa</taxon>
        <taxon>Nematoda</taxon>
        <taxon>Chromadorea</taxon>
        <taxon>Rhabditida</taxon>
        <taxon>Spirurina</taxon>
        <taxon>Ascaridomorpha</taxon>
        <taxon>Ascaridoidea</taxon>
        <taxon>Ascarididae</taxon>
        <taxon>Parascaris</taxon>
    </lineage>
</organism>
<feature type="transmembrane region" description="Helical" evidence="7">
    <location>
        <begin position="124"/>
        <end position="142"/>
    </location>
</feature>
<evidence type="ECO:0000256" key="6">
    <source>
        <dbReference type="ARBA" id="ARBA00023136"/>
    </source>
</evidence>
<keyword evidence="4" id="KW-0813">Transport</keyword>
<keyword evidence="4" id="KW-0653">Protein transport</keyword>
<dbReference type="Pfam" id="PF00854">
    <property type="entry name" value="PTR2"/>
    <property type="match status" value="1"/>
</dbReference>